<comment type="caution">
    <text evidence="3">The sequence shown here is derived from an EMBL/GenBank/DDBJ whole genome shotgun (WGS) entry which is preliminary data.</text>
</comment>
<dbReference type="Proteomes" id="UP000005551">
    <property type="component" value="Unassembled WGS sequence"/>
</dbReference>
<dbReference type="Gene3D" id="1.10.260.40">
    <property type="entry name" value="lambda repressor-like DNA-binding domains"/>
    <property type="match status" value="1"/>
</dbReference>
<sequence length="367" mass="42194">MATTLEIAKSLLSPPGDTIQEHIDFIGMSQAELAERMGRPKEKINDIIKGREPIKTATAFQLEKVLGIPASFWLNREKTYRKELYELQQQEELEKEKDWLGAFPVNEMRKFGWLPDTREKHVLVDSLLKFFCVASTDEWERIYIDEEVSVAFRVSLAHTQSPHAISAWLRKGEIQAKEIEIAEFDKKKFKDALAEIKELAFLMPDDFTQQLQSICAKCGVAVVFTQNLPKAPISGATRWFHNKPIIQLSGRFRTNDHFWFTFFHEAAHIILHGKKDIFLENVEGTEIDQEKEEEANAFAAKILLTENELQQIIDAAPIDEEMIHGFANKFRTPAGVIIGRLQHLKLVPFHVGNGFRQKIDLFNDYSI</sequence>
<dbReference type="GO" id="GO:0003677">
    <property type="term" value="F:DNA binding"/>
    <property type="evidence" value="ECO:0007669"/>
    <property type="project" value="InterPro"/>
</dbReference>
<dbReference type="CDD" id="cd00093">
    <property type="entry name" value="HTH_XRE"/>
    <property type="match status" value="1"/>
</dbReference>
<dbReference type="InterPro" id="IPR010982">
    <property type="entry name" value="Lambda_DNA-bd_dom_sf"/>
</dbReference>
<gene>
    <name evidence="3" type="ORF">A3SI_18362</name>
</gene>
<name>I5BUD8_9BACT</name>
<dbReference type="InterPro" id="IPR010359">
    <property type="entry name" value="IrrE_HExxH"/>
</dbReference>
<dbReference type="InterPro" id="IPR052345">
    <property type="entry name" value="Rad_response_metalloprotease"/>
</dbReference>
<organism evidence="3 4">
    <name type="scientific">Nitritalea halalkaliphila LW7</name>
    <dbReference type="NCBI Taxonomy" id="1189621"/>
    <lineage>
        <taxon>Bacteria</taxon>
        <taxon>Pseudomonadati</taxon>
        <taxon>Bacteroidota</taxon>
        <taxon>Cytophagia</taxon>
        <taxon>Cytophagales</taxon>
        <taxon>Cyclobacteriaceae</taxon>
        <taxon>Nitritalea</taxon>
    </lineage>
</organism>
<dbReference type="InterPro" id="IPR001387">
    <property type="entry name" value="Cro/C1-type_HTH"/>
</dbReference>
<proteinExistence type="inferred from homology"/>
<dbReference type="Pfam" id="PF01381">
    <property type="entry name" value="HTH_3"/>
    <property type="match status" value="1"/>
</dbReference>
<comment type="similarity">
    <text evidence="1">Belongs to the short-chain fatty acyl-CoA assimilation regulator (ScfR) family.</text>
</comment>
<dbReference type="Gene3D" id="1.10.10.2910">
    <property type="match status" value="1"/>
</dbReference>
<dbReference type="STRING" id="1189621.A3SI_18362"/>
<dbReference type="OrthoDB" id="9796786at2"/>
<dbReference type="RefSeq" id="WP_009057243.1">
    <property type="nucleotide sequence ID" value="NZ_AJYA01000066.1"/>
</dbReference>
<evidence type="ECO:0000313" key="4">
    <source>
        <dbReference type="Proteomes" id="UP000005551"/>
    </source>
</evidence>
<evidence type="ECO:0000313" key="3">
    <source>
        <dbReference type="EMBL" id="EIM73190.1"/>
    </source>
</evidence>
<feature type="domain" description="HTH cro/C1-type" evidence="2">
    <location>
        <begin position="27"/>
        <end position="73"/>
    </location>
</feature>
<accession>I5BUD8</accession>
<protein>
    <recommendedName>
        <fullName evidence="2">HTH cro/C1-type domain-containing protein</fullName>
    </recommendedName>
</protein>
<dbReference type="EMBL" id="AJYA01000066">
    <property type="protein sequence ID" value="EIM73190.1"/>
    <property type="molecule type" value="Genomic_DNA"/>
</dbReference>
<dbReference type="PANTHER" id="PTHR43236">
    <property type="entry name" value="ANTITOXIN HIGA1"/>
    <property type="match status" value="1"/>
</dbReference>
<dbReference type="PATRIC" id="fig|1189621.3.peg.3811"/>
<reference evidence="3 4" key="1">
    <citation type="submission" date="2012-05" db="EMBL/GenBank/DDBJ databases">
        <title>Genome sequence of Nitritalea halalkaliphila LW7.</title>
        <authorList>
            <person name="Jangir P.K."/>
            <person name="Singh A."/>
            <person name="Shivaji S."/>
            <person name="Sharma R."/>
        </authorList>
    </citation>
    <scope>NUCLEOTIDE SEQUENCE [LARGE SCALE GENOMIC DNA]</scope>
    <source>
        <strain evidence="3 4">LW7</strain>
    </source>
</reference>
<evidence type="ECO:0000259" key="2">
    <source>
        <dbReference type="PROSITE" id="PS50943"/>
    </source>
</evidence>
<dbReference type="SUPFAM" id="SSF47413">
    <property type="entry name" value="lambda repressor-like DNA-binding domains"/>
    <property type="match status" value="1"/>
</dbReference>
<dbReference type="AlphaFoldDB" id="I5BUD8"/>
<evidence type="ECO:0000256" key="1">
    <source>
        <dbReference type="ARBA" id="ARBA00007227"/>
    </source>
</evidence>
<dbReference type="Pfam" id="PF06114">
    <property type="entry name" value="Peptidase_M78"/>
    <property type="match status" value="1"/>
</dbReference>
<dbReference type="PROSITE" id="PS50943">
    <property type="entry name" value="HTH_CROC1"/>
    <property type="match status" value="1"/>
</dbReference>
<dbReference type="PANTHER" id="PTHR43236:SF1">
    <property type="entry name" value="BLL7220 PROTEIN"/>
    <property type="match status" value="1"/>
</dbReference>
<keyword evidence="4" id="KW-1185">Reference proteome</keyword>
<dbReference type="SMART" id="SM00530">
    <property type="entry name" value="HTH_XRE"/>
    <property type="match status" value="1"/>
</dbReference>